<keyword evidence="2" id="KW-0963">Cytoplasm</keyword>
<evidence type="ECO:0000256" key="1">
    <source>
        <dbReference type="ARBA" id="ARBA00004496"/>
    </source>
</evidence>
<evidence type="ECO:0000256" key="2">
    <source>
        <dbReference type="ARBA" id="ARBA00022490"/>
    </source>
</evidence>
<dbReference type="PANTHER" id="PTHR18902:SF26">
    <property type="entry name" value="GOLGIN SUBFAMILY A MEMBER 3"/>
    <property type="match status" value="1"/>
</dbReference>
<feature type="compositionally biased region" description="Basic and acidic residues" evidence="6">
    <location>
        <begin position="147"/>
        <end position="160"/>
    </location>
</feature>
<dbReference type="Gene3D" id="1.10.287.1490">
    <property type="match status" value="1"/>
</dbReference>
<protein>
    <submittedName>
        <fullName evidence="7">Golgin A3</fullName>
    </submittedName>
</protein>
<feature type="region of interest" description="Disordered" evidence="6">
    <location>
        <begin position="284"/>
        <end position="314"/>
    </location>
</feature>
<keyword evidence="3" id="KW-0597">Phosphoprotein</keyword>
<sequence length="1389" mass="157651">NGTSCQFLSLEKMLSTKLVSVLMSLFSVFIDHVFLVASKEPSVEMENEEKIRQEARRRLEEQLKQYRVQRHTERVSQQMRTSRPFSTLDPELMLHPEGLPRASTVAMTKEYSFLRTSVPRGPKLGSLGIPSSKEKKSKSSRSNKIHSLADYRTPDSDAKSTDASGGLVSASADSSFSSLHSTISSVSTVSEISSETNAHSESSQLIRDNVSEVDGSESGFKADGNDSDSSSYSSVSTTGTYNMLARIGNRPKAPYTVEGREIAPEAMGHFPSLQEVLKAATEERHMEELEQEREGSVEPRSRRDSFSSSVSYGSSVMGTHDEMLQVLKEKMRLEGQLESVSSEANQALKEKTELQAQLATVTAQLQAQEEQTQASQDKQSTLTSEVITLRSNCSALEKAMVDLQANLEGKNASLASLGNDLQLAEEQYQRLMVKVEEMQQSLNTKDNTVSELRQLMGGLQTQLQRVQSERNALQSRLKTSQAEVDSLQQLRLWYQQQLTLAQEARVRLQGEMTNMQAGQMTQIGVMENLKMENVSLSHKLSETKHQSIKEKERIAVQLQSIEVDMLTQEAAIHQIQEAKSMVEEDLQHKLEEFEEEREHLLKLANTATTLERELDQVKLILSQKDAQVQLLQREHLELMKQLTTTQETLQTKEQALNQLEARYQELQAQLEELQTDTTAKEETLQYLQNEKIVLEVALQAARAEKSELDEGAERLGEEVLVASDTLDQLRQEVHVKSTQVRGLKMSKAVYSLLQVMVEAYRRDASSKDQLISELKASKKRLVAEVKDLKQELLKVEGEKKSSEQEQVRLQKEVERVQQQMNGLEAHLQSVQTERDQLDSQLQSLQFDQSQLAAVTEENENLRKRIEQMQDEARKAISEQKVRMKRIGTDLTSAQKEMKAKHKAYENAVGILSRRLQEALTAKETAEAELDKLRSQVSEGGNSQELQAKVESLQGELKAVSQSKAMLEKELQEVITLTSTELEEYQEKVMELEDELQESRNFKKRIRRLEDANKKLALELEHEKGKLSGLGKSHGALREHANILEAALAKREADLVQLNLQVQAVLKRKEEEDQQMRQLVQTLQAALEKEKIKVKDLTEQVAEAKLEAAHNRRHYRAAMLELSEIKKDLQAKEELIKSSRCLAQDEKHSEEVSHFQEELADAHAQLQILQKQLDDELSKQPLTNQEVEDLKWEVEQRQREIETQKQQLEMVEQCHQREMDTLQDTLQRIKVELEMVQEELNGTRKDKFMLQAKVGELRNSVKIVLQQNNQLKQDLKNGRLRKRMDLKGDSTPVTPVKIPDCPVPASLLDELLKPSTSVNKEPLNNLHNCLKQLKQEMDSLQKQMEEHTVTVTSLASAEEELQKLGLQDNSSNDSPDKEENDEIQGEMQPS</sequence>
<evidence type="ECO:0000313" key="7">
    <source>
        <dbReference type="Ensembl" id="ENSCCRP00020105486.1"/>
    </source>
</evidence>
<feature type="coiled-coil region" evidence="5">
    <location>
        <begin position="915"/>
        <end position="1245"/>
    </location>
</feature>
<evidence type="ECO:0000256" key="5">
    <source>
        <dbReference type="SAM" id="Coils"/>
    </source>
</evidence>
<feature type="region of interest" description="Disordered" evidence="6">
    <location>
        <begin position="122"/>
        <end position="172"/>
    </location>
</feature>
<feature type="region of interest" description="Disordered" evidence="6">
    <location>
        <begin position="212"/>
        <end position="234"/>
    </location>
</feature>
<dbReference type="Ensembl" id="ENSCCRT00020115208.1">
    <property type="protein sequence ID" value="ENSCCRP00020105486.1"/>
    <property type="gene ID" value="ENSCCRG00020048088.1"/>
</dbReference>
<feature type="compositionally biased region" description="Basic residues" evidence="6">
    <location>
        <begin position="135"/>
        <end position="144"/>
    </location>
</feature>
<dbReference type="PANTHER" id="PTHR18902">
    <property type="entry name" value="NUCLEAR MITOTIC APPARATUS PROTEIN 1-RELATED"/>
    <property type="match status" value="1"/>
</dbReference>
<comment type="subcellular location">
    <subcellularLocation>
        <location evidence="1">Cytoplasm</location>
    </subcellularLocation>
</comment>
<name>A0A8C2K5W5_CYPCA</name>
<feature type="coiled-coil region" evidence="5">
    <location>
        <begin position="407"/>
        <end position="490"/>
    </location>
</feature>
<feature type="coiled-coil region" evidence="5">
    <location>
        <begin position="330"/>
        <end position="371"/>
    </location>
</feature>
<feature type="coiled-coil region" evidence="5">
    <location>
        <begin position="583"/>
        <end position="732"/>
    </location>
</feature>
<organism evidence="7 8">
    <name type="scientific">Cyprinus carpio</name>
    <name type="common">Common carp</name>
    <dbReference type="NCBI Taxonomy" id="7962"/>
    <lineage>
        <taxon>Eukaryota</taxon>
        <taxon>Metazoa</taxon>
        <taxon>Chordata</taxon>
        <taxon>Craniata</taxon>
        <taxon>Vertebrata</taxon>
        <taxon>Euteleostomi</taxon>
        <taxon>Actinopterygii</taxon>
        <taxon>Neopterygii</taxon>
        <taxon>Teleostei</taxon>
        <taxon>Ostariophysi</taxon>
        <taxon>Cypriniformes</taxon>
        <taxon>Cyprinidae</taxon>
        <taxon>Cyprininae</taxon>
        <taxon>Cyprinus</taxon>
    </lineage>
</organism>
<feature type="compositionally biased region" description="Basic and acidic residues" evidence="6">
    <location>
        <begin position="284"/>
        <end position="305"/>
    </location>
</feature>
<reference evidence="7" key="1">
    <citation type="submission" date="2025-08" db="UniProtKB">
        <authorList>
            <consortium name="Ensembl"/>
        </authorList>
    </citation>
    <scope>IDENTIFICATION</scope>
</reference>
<dbReference type="GO" id="GO:0005737">
    <property type="term" value="C:cytoplasm"/>
    <property type="evidence" value="ECO:0007669"/>
    <property type="project" value="UniProtKB-SubCell"/>
</dbReference>
<evidence type="ECO:0000256" key="4">
    <source>
        <dbReference type="ARBA" id="ARBA00023054"/>
    </source>
</evidence>
<evidence type="ECO:0000256" key="6">
    <source>
        <dbReference type="SAM" id="MobiDB-lite"/>
    </source>
</evidence>
<accession>A0A8C2K5W5</accession>
<keyword evidence="4 5" id="KW-0175">Coiled coil</keyword>
<feature type="region of interest" description="Disordered" evidence="6">
    <location>
        <begin position="1343"/>
        <end position="1389"/>
    </location>
</feature>
<evidence type="ECO:0000313" key="8">
    <source>
        <dbReference type="Proteomes" id="UP000694701"/>
    </source>
</evidence>
<evidence type="ECO:0000256" key="3">
    <source>
        <dbReference type="ARBA" id="ARBA00022553"/>
    </source>
</evidence>
<dbReference type="InterPro" id="IPR051841">
    <property type="entry name" value="MT-Golgi_org_protein"/>
</dbReference>
<proteinExistence type="predicted"/>
<dbReference type="Proteomes" id="UP000694701">
    <property type="component" value="Unplaced"/>
</dbReference>
<feature type="coiled-coil region" evidence="5">
    <location>
        <begin position="771"/>
        <end position="878"/>
    </location>
</feature>